<organism evidence="1 2">
    <name type="scientific">Smallanthus sonchifolius</name>
    <dbReference type="NCBI Taxonomy" id="185202"/>
    <lineage>
        <taxon>Eukaryota</taxon>
        <taxon>Viridiplantae</taxon>
        <taxon>Streptophyta</taxon>
        <taxon>Embryophyta</taxon>
        <taxon>Tracheophyta</taxon>
        <taxon>Spermatophyta</taxon>
        <taxon>Magnoliopsida</taxon>
        <taxon>eudicotyledons</taxon>
        <taxon>Gunneridae</taxon>
        <taxon>Pentapetalae</taxon>
        <taxon>asterids</taxon>
        <taxon>campanulids</taxon>
        <taxon>Asterales</taxon>
        <taxon>Asteraceae</taxon>
        <taxon>Asteroideae</taxon>
        <taxon>Heliantheae alliance</taxon>
        <taxon>Millerieae</taxon>
        <taxon>Smallanthus</taxon>
    </lineage>
</organism>
<keyword evidence="2" id="KW-1185">Reference proteome</keyword>
<sequence>MYTTSIIRARLRIGASKSIETSLGLFERERGQSATTVDAYIKTYGVSEKGAIGELKNMIEKCMEGYKRGVSQAERSLNRFACPDS</sequence>
<comment type="caution">
    <text evidence="1">The sequence shown here is derived from an EMBL/GenBank/DDBJ whole genome shotgun (WGS) entry which is preliminary data.</text>
</comment>
<accession>A0ACB8Z9X0</accession>
<evidence type="ECO:0000313" key="2">
    <source>
        <dbReference type="Proteomes" id="UP001056120"/>
    </source>
</evidence>
<protein>
    <submittedName>
        <fullName evidence="1">Uncharacterized protein</fullName>
    </submittedName>
</protein>
<dbReference type="Proteomes" id="UP001056120">
    <property type="component" value="Linkage Group LG26"/>
</dbReference>
<gene>
    <name evidence="1" type="ORF">L1987_77342</name>
</gene>
<reference evidence="2" key="1">
    <citation type="journal article" date="2022" name="Mol. Ecol. Resour.">
        <title>The genomes of chicory, endive, great burdock and yacon provide insights into Asteraceae palaeo-polyploidization history and plant inulin production.</title>
        <authorList>
            <person name="Fan W."/>
            <person name="Wang S."/>
            <person name="Wang H."/>
            <person name="Wang A."/>
            <person name="Jiang F."/>
            <person name="Liu H."/>
            <person name="Zhao H."/>
            <person name="Xu D."/>
            <person name="Zhang Y."/>
        </authorList>
    </citation>
    <scope>NUCLEOTIDE SEQUENCE [LARGE SCALE GENOMIC DNA]</scope>
    <source>
        <strain evidence="2">cv. Yunnan</strain>
    </source>
</reference>
<name>A0ACB8Z9X0_9ASTR</name>
<dbReference type="EMBL" id="CM042043">
    <property type="protein sequence ID" value="KAI3694377.1"/>
    <property type="molecule type" value="Genomic_DNA"/>
</dbReference>
<evidence type="ECO:0000313" key="1">
    <source>
        <dbReference type="EMBL" id="KAI3694377.1"/>
    </source>
</evidence>
<reference evidence="1 2" key="2">
    <citation type="journal article" date="2022" name="Mol. Ecol. Resour.">
        <title>The genomes of chicory, endive, great burdock and yacon provide insights into Asteraceae paleo-polyploidization history and plant inulin production.</title>
        <authorList>
            <person name="Fan W."/>
            <person name="Wang S."/>
            <person name="Wang H."/>
            <person name="Wang A."/>
            <person name="Jiang F."/>
            <person name="Liu H."/>
            <person name="Zhao H."/>
            <person name="Xu D."/>
            <person name="Zhang Y."/>
        </authorList>
    </citation>
    <scope>NUCLEOTIDE SEQUENCE [LARGE SCALE GENOMIC DNA]</scope>
    <source>
        <strain evidence="2">cv. Yunnan</strain>
        <tissue evidence="1">Leaves</tissue>
    </source>
</reference>
<proteinExistence type="predicted"/>